<dbReference type="GO" id="GO:0005576">
    <property type="term" value="C:extracellular region"/>
    <property type="evidence" value="ECO:0007669"/>
    <property type="project" value="InterPro"/>
</dbReference>
<dbReference type="InterPro" id="IPR029058">
    <property type="entry name" value="AB_hydrolase_fold"/>
</dbReference>
<feature type="compositionally biased region" description="Low complexity" evidence="10">
    <location>
        <begin position="217"/>
        <end position="250"/>
    </location>
</feature>
<keyword evidence="5" id="KW-0378">Hydrolase</keyword>
<dbReference type="InterPro" id="IPR011150">
    <property type="entry name" value="Cutinase_monf"/>
</dbReference>
<protein>
    <recommendedName>
        <fullName evidence="2">cutinase</fullName>
        <ecNumber evidence="2">3.1.1.74</ecNumber>
    </recommendedName>
</protein>
<dbReference type="AlphaFoldDB" id="A0AAN6G076"/>
<dbReference type="EC" id="3.1.1.74" evidence="2"/>
<feature type="compositionally biased region" description="Gly residues" evidence="10">
    <location>
        <begin position="400"/>
        <end position="429"/>
    </location>
</feature>
<evidence type="ECO:0000313" key="12">
    <source>
        <dbReference type="Proteomes" id="UP001168146"/>
    </source>
</evidence>
<organism evidence="11 12">
    <name type="scientific">Friedmanniomyces endolithicus</name>
    <dbReference type="NCBI Taxonomy" id="329885"/>
    <lineage>
        <taxon>Eukaryota</taxon>
        <taxon>Fungi</taxon>
        <taxon>Dikarya</taxon>
        <taxon>Ascomycota</taxon>
        <taxon>Pezizomycotina</taxon>
        <taxon>Dothideomycetes</taxon>
        <taxon>Dothideomycetidae</taxon>
        <taxon>Mycosphaerellales</taxon>
        <taxon>Teratosphaeriaceae</taxon>
        <taxon>Friedmanniomyces</taxon>
    </lineage>
</organism>
<evidence type="ECO:0000256" key="1">
    <source>
        <dbReference type="ARBA" id="ARBA00007534"/>
    </source>
</evidence>
<dbReference type="PANTHER" id="PTHR48250">
    <property type="entry name" value="CUTINASE 2-RELATED"/>
    <property type="match status" value="1"/>
</dbReference>
<comment type="catalytic activity">
    <reaction evidence="7">
        <text>cutin + H2O = cutin monomers.</text>
        <dbReference type="EC" id="3.1.1.74"/>
    </reaction>
</comment>
<evidence type="ECO:0000256" key="5">
    <source>
        <dbReference type="ARBA" id="ARBA00022801"/>
    </source>
</evidence>
<dbReference type="EMBL" id="JASUXU010000002">
    <property type="protein sequence ID" value="KAK0327565.1"/>
    <property type="molecule type" value="Genomic_DNA"/>
</dbReference>
<feature type="active site" description="Nucleophile" evidence="8">
    <location>
        <position position="129"/>
    </location>
</feature>
<feature type="compositionally biased region" description="Gly residues" evidence="10">
    <location>
        <begin position="367"/>
        <end position="387"/>
    </location>
</feature>
<dbReference type="PRINTS" id="PR00129">
    <property type="entry name" value="CUTINASE"/>
</dbReference>
<evidence type="ECO:0000256" key="2">
    <source>
        <dbReference type="ARBA" id="ARBA00013095"/>
    </source>
</evidence>
<keyword evidence="4" id="KW-0732">Signal</keyword>
<gene>
    <name evidence="11" type="ORF">LTR82_001080</name>
</gene>
<name>A0AAN6G076_9PEZI</name>
<dbReference type="InterPro" id="IPR000675">
    <property type="entry name" value="Cutinase/axe"/>
</dbReference>
<feature type="region of interest" description="Disordered" evidence="10">
    <location>
        <begin position="321"/>
        <end position="429"/>
    </location>
</feature>
<feature type="region of interest" description="Disordered" evidence="10">
    <location>
        <begin position="212"/>
        <end position="257"/>
    </location>
</feature>
<evidence type="ECO:0000256" key="6">
    <source>
        <dbReference type="ARBA" id="ARBA00023157"/>
    </source>
</evidence>
<dbReference type="GO" id="GO:0050525">
    <property type="term" value="F:cutinase activity"/>
    <property type="evidence" value="ECO:0007669"/>
    <property type="project" value="UniProtKB-EC"/>
</dbReference>
<accession>A0AAN6G076</accession>
<evidence type="ECO:0000256" key="10">
    <source>
        <dbReference type="SAM" id="MobiDB-lite"/>
    </source>
</evidence>
<dbReference type="PANTHER" id="PTHR48250:SF2">
    <property type="entry name" value="CUTINASE"/>
    <property type="match status" value="1"/>
</dbReference>
<dbReference type="Proteomes" id="UP001168146">
    <property type="component" value="Unassembled WGS sequence"/>
</dbReference>
<comment type="caution">
    <text evidence="11">The sequence shown here is derived from an EMBL/GenBank/DDBJ whole genome shotgun (WGS) entry which is preliminary data.</text>
</comment>
<keyword evidence="3" id="KW-0719">Serine esterase</keyword>
<dbReference type="Pfam" id="PF01083">
    <property type="entry name" value="Cutinase"/>
    <property type="match status" value="1"/>
</dbReference>
<evidence type="ECO:0000256" key="7">
    <source>
        <dbReference type="ARBA" id="ARBA00034045"/>
    </source>
</evidence>
<comment type="similarity">
    <text evidence="1">Belongs to the cutinase family.</text>
</comment>
<feature type="disulfide bond" evidence="9">
    <location>
        <begin position="44"/>
        <end position="118"/>
    </location>
</feature>
<dbReference type="Gene3D" id="3.40.50.1820">
    <property type="entry name" value="alpha/beta hydrolase"/>
    <property type="match status" value="1"/>
</dbReference>
<evidence type="ECO:0000256" key="4">
    <source>
        <dbReference type="ARBA" id="ARBA00022729"/>
    </source>
</evidence>
<keyword evidence="6 9" id="KW-1015">Disulfide bond</keyword>
<reference evidence="11" key="1">
    <citation type="submission" date="2021-12" db="EMBL/GenBank/DDBJ databases">
        <title>Black yeast isolated from Biological Soil Crust.</title>
        <authorList>
            <person name="Kurbessoian T."/>
        </authorList>
    </citation>
    <scope>NUCLEOTIDE SEQUENCE</scope>
    <source>
        <strain evidence="11">CCFEE 5208</strain>
    </source>
</reference>
<feature type="active site" description="Proton donor/acceptor" evidence="8">
    <location>
        <position position="193"/>
    </location>
</feature>
<feature type="disulfide bond" evidence="9">
    <location>
        <begin position="175"/>
        <end position="182"/>
    </location>
</feature>
<evidence type="ECO:0000256" key="3">
    <source>
        <dbReference type="ARBA" id="ARBA00022487"/>
    </source>
</evidence>
<dbReference type="GO" id="GO:0016052">
    <property type="term" value="P:carbohydrate catabolic process"/>
    <property type="evidence" value="ECO:0007669"/>
    <property type="project" value="TreeGrafter"/>
</dbReference>
<evidence type="ECO:0000256" key="8">
    <source>
        <dbReference type="PIRSR" id="PIRSR611150-1"/>
    </source>
</evidence>
<sequence>MQLTGQLSYLLYAASIAAGAPVVKRAGTTYNGGQTATDVDDGVCAPITLIFARGSTEPGTMGSSVGPALAKALISSQGASGVAIQGVSYTATIESNIDQGRAGGPVMAQLAQKALKNCPNTKIALSGYSQGAMVVHVAASTLGSSISSAVLYGDPELHTASSVGSLPASKVKEFCASGDGVCETGGFAITAAHLSYTTSSDIPDGASFIVQNAGSPSSSSTSNASSTASGTGSSSSDASSSSTGSTSGDLGSLGGLSGLGGSSGSSSGLGSLSSLGGGSGSSSGLGSLSSLGGGSGSSGLGSLSSLGGGSGSSGLGSLSSLGGSSGSSGLGSLSSLGGGSGSSGLGSLSSLGGGSGSSSGLGSLSSLGGGSGSSSGLGSLSGLGGTGTSSSLGSLTSGTSGLGSLTGGSSGLGSLTGGSSGLGGFKRSA</sequence>
<feature type="compositionally biased region" description="Low complexity" evidence="10">
    <location>
        <begin position="388"/>
        <end position="399"/>
    </location>
</feature>
<proteinExistence type="inferred from homology"/>
<dbReference type="SMART" id="SM01110">
    <property type="entry name" value="Cutinase"/>
    <property type="match status" value="1"/>
</dbReference>
<evidence type="ECO:0000313" key="11">
    <source>
        <dbReference type="EMBL" id="KAK0327565.1"/>
    </source>
</evidence>
<evidence type="ECO:0000256" key="9">
    <source>
        <dbReference type="PIRSR" id="PIRSR611150-2"/>
    </source>
</evidence>
<feature type="active site" evidence="8">
    <location>
        <position position="179"/>
    </location>
</feature>
<dbReference type="SUPFAM" id="SSF53474">
    <property type="entry name" value="alpha/beta-Hydrolases"/>
    <property type="match status" value="1"/>
</dbReference>